<dbReference type="Proteomes" id="UP001193748">
    <property type="component" value="Unassembled WGS sequence"/>
</dbReference>
<sequence>MKYTIEGFSQQALIDFNLDEKDALILRYFIDFKDSGKMSMKIINNKPFYWLKSASLLEELPIMKISSNDVLKRRLNKLTECKVLEHEHVKVGGRFAFYAVGENYYKLVTDDTTQKSEGIRPESRKDATKKSEEYDSKVGTKNPSTNPSTKSYISCGTEKSDSTDKVPYEIIIDLFNSICKSLPRVKARNKTRDKHIKTMYKALGSERVKELFALVESSDYLSGRNDKWLNCSFDWVIKESNYIKVLEGNYSRKQSNVIQMPTKNNEQNEVKFDTEKLGDL</sequence>
<feature type="region of interest" description="Disordered" evidence="1">
    <location>
        <begin position="115"/>
        <end position="156"/>
    </location>
</feature>
<evidence type="ECO:0000256" key="1">
    <source>
        <dbReference type="SAM" id="MobiDB-lite"/>
    </source>
</evidence>
<comment type="caution">
    <text evidence="2">The sequence shown here is derived from an EMBL/GenBank/DDBJ whole genome shotgun (WGS) entry which is preliminary data.</text>
</comment>
<dbReference type="EMBL" id="JABSWW010000001">
    <property type="protein sequence ID" value="NRT90120.1"/>
    <property type="molecule type" value="Genomic_DNA"/>
</dbReference>
<organism evidence="2 3">
    <name type="scientific">Clostridium beijerinckii</name>
    <name type="common">Clostridium MP</name>
    <dbReference type="NCBI Taxonomy" id="1520"/>
    <lineage>
        <taxon>Bacteria</taxon>
        <taxon>Bacillati</taxon>
        <taxon>Bacillota</taxon>
        <taxon>Clostridia</taxon>
        <taxon>Eubacteriales</taxon>
        <taxon>Clostridiaceae</taxon>
        <taxon>Clostridium</taxon>
    </lineage>
</organism>
<name>A0AAX0B425_CLOBE</name>
<evidence type="ECO:0000313" key="2">
    <source>
        <dbReference type="EMBL" id="NRT90120.1"/>
    </source>
</evidence>
<reference evidence="2" key="1">
    <citation type="submission" date="2020-05" db="EMBL/GenBank/DDBJ databases">
        <authorList>
            <person name="Brown S."/>
            <person name="Huntemann M."/>
            <person name="Clum A."/>
            <person name="Spunde A."/>
            <person name="Palaniappan K."/>
            <person name="Ritter S."/>
            <person name="Mikhailova N."/>
            <person name="Chen I.-M."/>
            <person name="Stamatis D."/>
            <person name="Reddy T."/>
            <person name="O'Malley R."/>
            <person name="Daum C."/>
            <person name="Shapiro N."/>
            <person name="Ivanova N."/>
            <person name="Kyrpides N."/>
            <person name="Woyke T."/>
        </authorList>
    </citation>
    <scope>NUCLEOTIDE SEQUENCE</scope>
    <source>
        <strain evidence="2">DJ080</strain>
    </source>
</reference>
<evidence type="ECO:0000313" key="3">
    <source>
        <dbReference type="Proteomes" id="UP001193748"/>
    </source>
</evidence>
<gene>
    <name evidence="2" type="ORF">B0H41_003799</name>
</gene>
<proteinExistence type="predicted"/>
<accession>A0AAX0B425</accession>
<protein>
    <submittedName>
        <fullName evidence="2">Uncharacterized protein</fullName>
    </submittedName>
</protein>
<feature type="compositionally biased region" description="Basic and acidic residues" evidence="1">
    <location>
        <begin position="115"/>
        <end position="138"/>
    </location>
</feature>
<reference evidence="2" key="2">
    <citation type="journal article" date="2022" name="Nat. Biotechnol.">
        <title>Carbon-negative production of acetone and isopropanol by gas fermentation at industrial pilot scale.</title>
        <authorList>
            <person name="Liew F.E."/>
            <person name="Nogle R."/>
            <person name="Abdalla T."/>
            <person name="Rasor B.J."/>
            <person name="Canter C."/>
            <person name="Jensen R.O."/>
            <person name="Wang L."/>
            <person name="Strutz J."/>
            <person name="Chirania P."/>
            <person name="De Tissera S."/>
            <person name="Mueller A.P."/>
            <person name="Ruan Z."/>
            <person name="Gao A."/>
            <person name="Tran L."/>
            <person name="Engle N.L."/>
            <person name="Bromley J.C."/>
            <person name="Daniell J."/>
            <person name="Conrado R."/>
            <person name="Tschaplinski T.J."/>
            <person name="Giannone R.J."/>
            <person name="Hettich R.L."/>
            <person name="Karim A.S."/>
            <person name="Simpson S.D."/>
            <person name="Brown S.D."/>
            <person name="Leang C."/>
            <person name="Jewett M.C."/>
            <person name="Kopke M."/>
        </authorList>
    </citation>
    <scope>NUCLEOTIDE SEQUENCE</scope>
    <source>
        <strain evidence="2">DJ080</strain>
    </source>
</reference>
<dbReference type="RefSeq" id="WP_173711455.1">
    <property type="nucleotide sequence ID" value="NZ_JABSWW010000001.1"/>
</dbReference>
<feature type="compositionally biased region" description="Polar residues" evidence="1">
    <location>
        <begin position="139"/>
        <end position="154"/>
    </location>
</feature>
<dbReference type="AlphaFoldDB" id="A0AAX0B425"/>